<dbReference type="Gene3D" id="3.40.50.620">
    <property type="entry name" value="HUPs"/>
    <property type="match status" value="1"/>
</dbReference>
<dbReference type="InterPro" id="IPR033738">
    <property type="entry name" value="AsnB_N"/>
</dbReference>
<evidence type="ECO:0000256" key="4">
    <source>
        <dbReference type="ARBA" id="ARBA00022741"/>
    </source>
</evidence>
<proteinExistence type="inferred from homology"/>
<dbReference type="RefSeq" id="WP_091973328.1">
    <property type="nucleotide sequence ID" value="NZ_FODF01000001.1"/>
</dbReference>
<comment type="similarity">
    <text evidence="2">Belongs to the asparagine synthetase family.</text>
</comment>
<dbReference type="GO" id="GO:0006529">
    <property type="term" value="P:asparagine biosynthetic process"/>
    <property type="evidence" value="ECO:0007669"/>
    <property type="project" value="UniProtKB-KW"/>
</dbReference>
<dbReference type="InterPro" id="IPR017932">
    <property type="entry name" value="GATase_2_dom"/>
</dbReference>
<reference evidence="13 14" key="1">
    <citation type="submission" date="2016-10" db="EMBL/GenBank/DDBJ databases">
        <authorList>
            <person name="de Groot N.N."/>
        </authorList>
    </citation>
    <scope>NUCLEOTIDE SEQUENCE [LARGE SCALE GENOMIC DNA]</scope>
    <source>
        <strain evidence="13 14">Calf135</strain>
    </source>
</reference>
<evidence type="ECO:0000313" key="13">
    <source>
        <dbReference type="EMBL" id="SEN20210.1"/>
    </source>
</evidence>
<protein>
    <recommendedName>
        <fullName evidence="3">asparagine synthase (glutamine-hydrolyzing)</fullName>
        <ecNumber evidence="3">6.3.5.4</ecNumber>
    </recommendedName>
</protein>
<dbReference type="EC" id="6.3.5.4" evidence="3"/>
<dbReference type="SUPFAM" id="SSF52402">
    <property type="entry name" value="Adenine nucleotide alpha hydrolases-like"/>
    <property type="match status" value="1"/>
</dbReference>
<comment type="pathway">
    <text evidence="1">Amino-acid biosynthesis; L-asparagine biosynthesis; L-asparagine from L-aspartate (L-Gln route): step 1/1.</text>
</comment>
<dbReference type="GO" id="GO:0005829">
    <property type="term" value="C:cytosol"/>
    <property type="evidence" value="ECO:0007669"/>
    <property type="project" value="TreeGrafter"/>
</dbReference>
<dbReference type="GO" id="GO:0005524">
    <property type="term" value="F:ATP binding"/>
    <property type="evidence" value="ECO:0007669"/>
    <property type="project" value="UniProtKB-KW"/>
</dbReference>
<dbReference type="Proteomes" id="UP000199512">
    <property type="component" value="Unassembled WGS sequence"/>
</dbReference>
<evidence type="ECO:0000256" key="7">
    <source>
        <dbReference type="ARBA" id="ARBA00022962"/>
    </source>
</evidence>
<feature type="binding site" evidence="10">
    <location>
        <position position="285"/>
    </location>
    <ligand>
        <name>ATP</name>
        <dbReference type="ChEBI" id="CHEBI:30616"/>
    </ligand>
</feature>
<keyword evidence="4 10" id="KW-0547">Nucleotide-binding</keyword>
<feature type="binding site" evidence="10">
    <location>
        <position position="98"/>
    </location>
    <ligand>
        <name>L-glutamine</name>
        <dbReference type="ChEBI" id="CHEBI:58359"/>
    </ligand>
</feature>
<dbReference type="OrthoDB" id="9763290at2"/>
<evidence type="ECO:0000256" key="1">
    <source>
        <dbReference type="ARBA" id="ARBA00005187"/>
    </source>
</evidence>
<evidence type="ECO:0000256" key="3">
    <source>
        <dbReference type="ARBA" id="ARBA00012737"/>
    </source>
</evidence>
<feature type="binding site" evidence="10">
    <location>
        <begin position="359"/>
        <end position="360"/>
    </location>
    <ligand>
        <name>ATP</name>
        <dbReference type="ChEBI" id="CHEBI:30616"/>
    </ligand>
</feature>
<dbReference type="InterPro" id="IPR014729">
    <property type="entry name" value="Rossmann-like_a/b/a_fold"/>
</dbReference>
<feature type="active site" description="For GATase activity" evidence="9">
    <location>
        <position position="2"/>
    </location>
</feature>
<keyword evidence="5 10" id="KW-0067">ATP-binding</keyword>
<dbReference type="PROSITE" id="PS51278">
    <property type="entry name" value="GATASE_TYPE_2"/>
    <property type="match status" value="1"/>
</dbReference>
<evidence type="ECO:0000256" key="9">
    <source>
        <dbReference type="PIRSR" id="PIRSR001589-1"/>
    </source>
</evidence>
<dbReference type="EMBL" id="FODF01000001">
    <property type="protein sequence ID" value="SEN20210.1"/>
    <property type="molecule type" value="Genomic_DNA"/>
</dbReference>
<dbReference type="CDD" id="cd01991">
    <property type="entry name" value="Asn_synthase_B_C"/>
    <property type="match status" value="1"/>
</dbReference>
<keyword evidence="7 9" id="KW-0315">Glutamine amidotransferase</keyword>
<evidence type="ECO:0000256" key="10">
    <source>
        <dbReference type="PIRSR" id="PIRSR001589-2"/>
    </source>
</evidence>
<dbReference type="PANTHER" id="PTHR43284">
    <property type="entry name" value="ASPARAGINE SYNTHETASE (GLUTAMINE-HYDROLYZING)"/>
    <property type="match status" value="1"/>
</dbReference>
<dbReference type="Pfam" id="PF13537">
    <property type="entry name" value="GATase_7"/>
    <property type="match status" value="1"/>
</dbReference>
<dbReference type="Gene3D" id="3.60.20.10">
    <property type="entry name" value="Glutamine Phosphoribosylpyrophosphate, subunit 1, domain 1"/>
    <property type="match status" value="1"/>
</dbReference>
<dbReference type="Pfam" id="PF00733">
    <property type="entry name" value="Asn_synthase"/>
    <property type="match status" value="1"/>
</dbReference>
<dbReference type="CDD" id="cd00712">
    <property type="entry name" value="AsnB"/>
    <property type="match status" value="1"/>
</dbReference>
<evidence type="ECO:0000256" key="8">
    <source>
        <dbReference type="ARBA" id="ARBA00048741"/>
    </source>
</evidence>
<dbReference type="InterPro" id="IPR006426">
    <property type="entry name" value="Asn_synth_AEB"/>
</dbReference>
<dbReference type="SUPFAM" id="SSF56235">
    <property type="entry name" value="N-terminal nucleophile aminohydrolases (Ntn hydrolases)"/>
    <property type="match status" value="1"/>
</dbReference>
<evidence type="ECO:0000259" key="12">
    <source>
        <dbReference type="PROSITE" id="PS51278"/>
    </source>
</evidence>
<feature type="site" description="Important for beta-aspartyl-AMP intermediate formation" evidence="11">
    <location>
        <position position="361"/>
    </location>
</feature>
<evidence type="ECO:0000256" key="2">
    <source>
        <dbReference type="ARBA" id="ARBA00005752"/>
    </source>
</evidence>
<evidence type="ECO:0000256" key="5">
    <source>
        <dbReference type="ARBA" id="ARBA00022840"/>
    </source>
</evidence>
<dbReference type="PANTHER" id="PTHR43284:SF1">
    <property type="entry name" value="ASPARAGINE SYNTHETASE"/>
    <property type="match status" value="1"/>
</dbReference>
<gene>
    <name evidence="13" type="ORF">SAMN05216454_101164</name>
</gene>
<dbReference type="InterPro" id="IPR029055">
    <property type="entry name" value="Ntn_hydrolases_N"/>
</dbReference>
<dbReference type="NCBIfam" id="TIGR01536">
    <property type="entry name" value="asn_synth_AEB"/>
    <property type="match status" value="1"/>
</dbReference>
<dbReference type="AlphaFoldDB" id="A0A1H8ELD6"/>
<keyword evidence="9" id="KW-0028">Amino-acid biosynthesis</keyword>
<evidence type="ECO:0000256" key="11">
    <source>
        <dbReference type="PIRSR" id="PIRSR001589-3"/>
    </source>
</evidence>
<sequence>MCGFVGFFDNNENKDVILEKMMNRIIHRGPDMGGKFYDDDAALGFRRLSILDLSEAGAQPLYSADGNKVMVFNGEIYNYQDIKDDLISKGYEFRSNTDSEVLIHGYTEYGEDLVNKLRGMFAFCIWDKKGKKAFGARDHFGIKPYYFYNYKQNGKESLMIASEIKSFLDHPDFKKEVNEKALKPYLTFQYSSQKDETFFKGVQRLQPGHYFTFQDGKMEIKKYWDVNFNDQHNSVEENIKKIEDVVEESVRLHNHADVPIGSFLSGGIDSSYITACLMPDKTFSIGFEQEKFDESNLAAELSKILGIENVRETIDGDDCLGMLPEIQYHMDEPQANPSTLPLYFLSKLAHDNGVTVILSGEGADEIFGGYEWYDIDAGQKKLKKLPGFIVKGAAAVAKHLPQFHGRTTLLRAGRPVEETFIGEAMIFEEDEAKDILKPKFHKSRTVREITQPVYDMVKGKDDVTKKQLIDIKLFMEGDILQKADKMSMAHSLELRVPFLDKEVMKVGEGIGSDQKICNGTTKYILRKAAEKKLPEDWSKRKKKGFPVPIKLWFKEEKFYKMAKEYFNADFAGEFFDIEKINKLLDDHYNDVTNNARKIYTILVFLVWYKRYFIDENSSAK</sequence>
<comment type="catalytic activity">
    <reaction evidence="8">
        <text>L-aspartate + L-glutamine + ATP + H2O = L-asparagine + L-glutamate + AMP + diphosphate + H(+)</text>
        <dbReference type="Rhea" id="RHEA:12228"/>
        <dbReference type="ChEBI" id="CHEBI:15377"/>
        <dbReference type="ChEBI" id="CHEBI:15378"/>
        <dbReference type="ChEBI" id="CHEBI:29985"/>
        <dbReference type="ChEBI" id="CHEBI:29991"/>
        <dbReference type="ChEBI" id="CHEBI:30616"/>
        <dbReference type="ChEBI" id="CHEBI:33019"/>
        <dbReference type="ChEBI" id="CHEBI:58048"/>
        <dbReference type="ChEBI" id="CHEBI:58359"/>
        <dbReference type="ChEBI" id="CHEBI:456215"/>
        <dbReference type="EC" id="6.3.5.4"/>
    </reaction>
</comment>
<dbReference type="InterPro" id="IPR051786">
    <property type="entry name" value="ASN_synthetase/amidase"/>
</dbReference>
<evidence type="ECO:0000313" key="14">
    <source>
        <dbReference type="Proteomes" id="UP000199512"/>
    </source>
</evidence>
<dbReference type="PIRSF" id="PIRSF001589">
    <property type="entry name" value="Asn_synthetase_glu-h"/>
    <property type="match status" value="1"/>
</dbReference>
<keyword evidence="6 9" id="KW-0061">Asparagine biosynthesis</keyword>
<keyword evidence="14" id="KW-1185">Reference proteome</keyword>
<feature type="domain" description="Glutamine amidotransferase type-2" evidence="12">
    <location>
        <begin position="2"/>
        <end position="216"/>
    </location>
</feature>
<dbReference type="InterPro" id="IPR001962">
    <property type="entry name" value="Asn_synthase"/>
</dbReference>
<evidence type="ECO:0000256" key="6">
    <source>
        <dbReference type="ARBA" id="ARBA00022888"/>
    </source>
</evidence>
<organism evidence="13 14">
    <name type="scientific">Peptostreptococcus russellii</name>
    <dbReference type="NCBI Taxonomy" id="215200"/>
    <lineage>
        <taxon>Bacteria</taxon>
        <taxon>Bacillati</taxon>
        <taxon>Bacillota</taxon>
        <taxon>Clostridia</taxon>
        <taxon>Peptostreptococcales</taxon>
        <taxon>Peptostreptococcaceae</taxon>
        <taxon>Peptostreptococcus</taxon>
    </lineage>
</organism>
<name>A0A1H8ELD6_9FIRM</name>
<accession>A0A1H8ELD6</accession>
<dbReference type="GO" id="GO:0004066">
    <property type="term" value="F:asparagine synthase (glutamine-hydrolyzing) activity"/>
    <property type="evidence" value="ECO:0007669"/>
    <property type="project" value="UniProtKB-EC"/>
</dbReference>
<dbReference type="STRING" id="215200.SAMN05216454_101164"/>